<evidence type="ECO:0000313" key="4">
    <source>
        <dbReference type="Proteomes" id="UP001174908"/>
    </source>
</evidence>
<organism evidence="3 4">
    <name type="scientific">Variovorax dokdonensis</name>
    <dbReference type="NCBI Taxonomy" id="344883"/>
    <lineage>
        <taxon>Bacteria</taxon>
        <taxon>Pseudomonadati</taxon>
        <taxon>Pseudomonadota</taxon>
        <taxon>Betaproteobacteria</taxon>
        <taxon>Burkholderiales</taxon>
        <taxon>Comamonadaceae</taxon>
        <taxon>Variovorax</taxon>
    </lineage>
</organism>
<name>A0ABT7N6D1_9BURK</name>
<proteinExistence type="predicted"/>
<evidence type="ECO:0000256" key="1">
    <source>
        <dbReference type="SAM" id="MobiDB-lite"/>
    </source>
</evidence>
<comment type="caution">
    <text evidence="3">The sequence shown here is derived from an EMBL/GenBank/DDBJ whole genome shotgun (WGS) entry which is preliminary data.</text>
</comment>
<dbReference type="RefSeq" id="WP_286658603.1">
    <property type="nucleotide sequence ID" value="NZ_JASZYV010000001.1"/>
</dbReference>
<reference evidence="3" key="1">
    <citation type="submission" date="2023-06" db="EMBL/GenBank/DDBJ databases">
        <authorList>
            <person name="Jiang Y."/>
            <person name="Liu Q."/>
        </authorList>
    </citation>
    <scope>NUCLEOTIDE SEQUENCE</scope>
    <source>
        <strain evidence="3">CGMCC 1.12089</strain>
    </source>
</reference>
<dbReference type="SUPFAM" id="SSF52266">
    <property type="entry name" value="SGNH hydrolase"/>
    <property type="match status" value="1"/>
</dbReference>
<dbReference type="EMBL" id="JASZYV010000001">
    <property type="protein sequence ID" value="MDM0043497.1"/>
    <property type="molecule type" value="Genomic_DNA"/>
</dbReference>
<evidence type="ECO:0000259" key="2">
    <source>
        <dbReference type="Pfam" id="PF13472"/>
    </source>
</evidence>
<gene>
    <name evidence="3" type="ORF">QTH91_03305</name>
</gene>
<protein>
    <submittedName>
        <fullName evidence="3">GDSL-type esterase/lipase family protein</fullName>
    </submittedName>
</protein>
<keyword evidence="4" id="KW-1185">Reference proteome</keyword>
<accession>A0ABT7N6D1</accession>
<sequence>MRIPGGPWLLLGLALVVVAGAAWYMLLDGPGPAPEVLSAGRPPKALPIAVMGDSDSHSYQDRLSFPPGTDSRGGPLRERTFSWLEILARLRADEVDPGPWLEWGTSGIKSSVRRRLGLPVGRIPRKEDYLYNFANSGAACDDLMTGPFRQAPWLAELMGKEPQRWQGGIVVIRIGLNDWMKLLGVQAENPDAAEVNAAISRCATRYEEAMALLRQHVPGLRFLLVGIANEVDDPGQFDRFQSAPETRNIRMALDRFNGAIRALAERTPGAAYFDVDGWFQRLWGARSEDGVPRYRTVTVGGEFEVNNTAGDDPHNALLADHHAGTVWSALIVQAMVQRLRDAFGVALTPIADDELWRFLQPLVRPQRVRAPGS</sequence>
<evidence type="ECO:0000313" key="3">
    <source>
        <dbReference type="EMBL" id="MDM0043497.1"/>
    </source>
</evidence>
<dbReference type="InterPro" id="IPR013830">
    <property type="entry name" value="SGNH_hydro"/>
</dbReference>
<dbReference type="Gene3D" id="3.40.50.1110">
    <property type="entry name" value="SGNH hydrolase"/>
    <property type="match status" value="1"/>
</dbReference>
<feature type="domain" description="SGNH hydrolase-type esterase" evidence="2">
    <location>
        <begin position="132"/>
        <end position="285"/>
    </location>
</feature>
<dbReference type="Proteomes" id="UP001174908">
    <property type="component" value="Unassembled WGS sequence"/>
</dbReference>
<feature type="region of interest" description="Disordered" evidence="1">
    <location>
        <begin position="57"/>
        <end position="76"/>
    </location>
</feature>
<dbReference type="Pfam" id="PF13472">
    <property type="entry name" value="Lipase_GDSL_2"/>
    <property type="match status" value="1"/>
</dbReference>
<dbReference type="InterPro" id="IPR036514">
    <property type="entry name" value="SGNH_hydro_sf"/>
</dbReference>